<dbReference type="STRING" id="391587.KAOT1_05902"/>
<name>A9CUK7_9FLAO</name>
<reference evidence="2 3" key="1">
    <citation type="journal article" date="2011" name="J. Bacteriol.">
        <title>Genome sequence of the algicidal bacterium Kordia algicida OT-1.</title>
        <authorList>
            <person name="Lee H.S."/>
            <person name="Kang S.G."/>
            <person name="Kwon K.K."/>
            <person name="Lee J.H."/>
            <person name="Kim S.J."/>
        </authorList>
    </citation>
    <scope>NUCLEOTIDE SEQUENCE [LARGE SCALE GENOMIC DNA]</scope>
    <source>
        <strain evidence="2 3">OT-1</strain>
    </source>
</reference>
<dbReference type="CDD" id="cd00531">
    <property type="entry name" value="NTF2_like"/>
    <property type="match status" value="1"/>
</dbReference>
<dbReference type="EMBL" id="ABIB01000031">
    <property type="protein sequence ID" value="EDP94097.1"/>
    <property type="molecule type" value="Genomic_DNA"/>
</dbReference>
<organism evidence="2 3">
    <name type="scientific">Kordia algicida OT-1</name>
    <dbReference type="NCBI Taxonomy" id="391587"/>
    <lineage>
        <taxon>Bacteria</taxon>
        <taxon>Pseudomonadati</taxon>
        <taxon>Bacteroidota</taxon>
        <taxon>Flavobacteriia</taxon>
        <taxon>Flavobacteriales</taxon>
        <taxon>Flavobacteriaceae</taxon>
        <taxon>Kordia</taxon>
    </lineage>
</organism>
<dbReference type="OrthoDB" id="9814425at2"/>
<comment type="caution">
    <text evidence="2">The sequence shown here is derived from an EMBL/GenBank/DDBJ whole genome shotgun (WGS) entry which is preliminary data.</text>
</comment>
<accession>A9CUK7</accession>
<dbReference type="AlphaFoldDB" id="A9CUK7"/>
<evidence type="ECO:0000313" key="2">
    <source>
        <dbReference type="EMBL" id="EDP94097.1"/>
    </source>
</evidence>
<proteinExistence type="predicted"/>
<dbReference type="SUPFAM" id="SSF54427">
    <property type="entry name" value="NTF2-like"/>
    <property type="match status" value="1"/>
</dbReference>
<dbReference type="HOGENOM" id="CLU_1801700_0_0_10"/>
<keyword evidence="3" id="KW-1185">Reference proteome</keyword>
<dbReference type="InterPro" id="IPR032710">
    <property type="entry name" value="NTF2-like_dom_sf"/>
</dbReference>
<dbReference type="Gene3D" id="3.10.450.50">
    <property type="match status" value="1"/>
</dbReference>
<gene>
    <name evidence="2" type="ORF">KAOT1_05902</name>
</gene>
<protein>
    <recommendedName>
        <fullName evidence="1">DUF4440 domain-containing protein</fullName>
    </recommendedName>
</protein>
<sequence length="149" mass="17348">MKTYIQLLFILFSIQFSIGQNYNGNQEDINQILKNIKDFSSYVNTGNYEMIGKSYTKDAKIFPQRGDIIIGVENITKYWILPEGVQTKNHKITPNEITIVENTAYDYGYYEGTTVRADGKTSSWKGKYVIVWKKVGDDWKIYMDIWNSI</sequence>
<dbReference type="RefSeq" id="WP_007093749.1">
    <property type="nucleotide sequence ID" value="NZ_CP142125.1"/>
</dbReference>
<feature type="domain" description="DUF4440" evidence="1">
    <location>
        <begin position="32"/>
        <end position="141"/>
    </location>
</feature>
<evidence type="ECO:0000313" key="3">
    <source>
        <dbReference type="Proteomes" id="UP000002945"/>
    </source>
</evidence>
<dbReference type="InterPro" id="IPR027843">
    <property type="entry name" value="DUF4440"/>
</dbReference>
<dbReference type="eggNOG" id="COG4319">
    <property type="taxonomic scope" value="Bacteria"/>
</dbReference>
<dbReference type="Pfam" id="PF14534">
    <property type="entry name" value="DUF4440"/>
    <property type="match status" value="1"/>
</dbReference>
<dbReference type="Proteomes" id="UP000002945">
    <property type="component" value="Unassembled WGS sequence"/>
</dbReference>
<evidence type="ECO:0000259" key="1">
    <source>
        <dbReference type="Pfam" id="PF14534"/>
    </source>
</evidence>